<accession>A0A834CCS2</accession>
<name>A0A834CCS2_ORYME</name>
<evidence type="ECO:0000313" key="4">
    <source>
        <dbReference type="Proteomes" id="UP000646548"/>
    </source>
</evidence>
<sequence>MNMQQHVKIIRTPRAHGVGELRMAERLLSLRMGAFLFHAGAAVPLLLIAPFCPVRIKRKKASWRNKQDYVGSPNGNQTPTNRAGGELLRLQPGGLCRTEEQRPPWRRNYRSSKDCWNVALHWRKNERQREAGAEERREEVKEDCERGIRKAWGRKRARQKGKITLLPGLMNMGNG</sequence>
<organism evidence="3 4">
    <name type="scientific">Oryzias melastigma</name>
    <name type="common">Marine medaka</name>
    <dbReference type="NCBI Taxonomy" id="30732"/>
    <lineage>
        <taxon>Eukaryota</taxon>
        <taxon>Metazoa</taxon>
        <taxon>Chordata</taxon>
        <taxon>Craniata</taxon>
        <taxon>Vertebrata</taxon>
        <taxon>Euteleostomi</taxon>
        <taxon>Actinopterygii</taxon>
        <taxon>Neopterygii</taxon>
        <taxon>Teleostei</taxon>
        <taxon>Neoteleostei</taxon>
        <taxon>Acanthomorphata</taxon>
        <taxon>Ovalentaria</taxon>
        <taxon>Atherinomorphae</taxon>
        <taxon>Beloniformes</taxon>
        <taxon>Adrianichthyidae</taxon>
        <taxon>Oryziinae</taxon>
        <taxon>Oryzias</taxon>
    </lineage>
</organism>
<keyword evidence="2" id="KW-0812">Transmembrane</keyword>
<reference evidence="3" key="1">
    <citation type="journal article" name="BMC Genomics">
        <title>Long-read sequencing and de novo genome assembly of marine medaka (Oryzias melastigma).</title>
        <authorList>
            <person name="Liang P."/>
            <person name="Saqib H.S.A."/>
            <person name="Ni X."/>
            <person name="Shen Y."/>
        </authorList>
    </citation>
    <scope>NUCLEOTIDE SEQUENCE</scope>
    <source>
        <strain evidence="3">Bigg-433</strain>
    </source>
</reference>
<dbReference type="AlphaFoldDB" id="A0A834CCS2"/>
<comment type="caution">
    <text evidence="3">The sequence shown here is derived from an EMBL/GenBank/DDBJ whole genome shotgun (WGS) entry which is preliminary data.</text>
</comment>
<evidence type="ECO:0000256" key="2">
    <source>
        <dbReference type="SAM" id="Phobius"/>
    </source>
</evidence>
<keyword evidence="2" id="KW-1133">Transmembrane helix</keyword>
<evidence type="ECO:0000313" key="3">
    <source>
        <dbReference type="EMBL" id="KAF6725228.1"/>
    </source>
</evidence>
<feature type="region of interest" description="Disordered" evidence="1">
    <location>
        <begin position="66"/>
        <end position="87"/>
    </location>
</feature>
<evidence type="ECO:0000256" key="1">
    <source>
        <dbReference type="SAM" id="MobiDB-lite"/>
    </source>
</evidence>
<feature type="transmembrane region" description="Helical" evidence="2">
    <location>
        <begin position="35"/>
        <end position="56"/>
    </location>
</feature>
<dbReference type="EMBL" id="WKFB01000369">
    <property type="protein sequence ID" value="KAF6725228.1"/>
    <property type="molecule type" value="Genomic_DNA"/>
</dbReference>
<protein>
    <submittedName>
        <fullName evidence="3">Uncharacterized protein</fullName>
    </submittedName>
</protein>
<proteinExistence type="predicted"/>
<dbReference type="Proteomes" id="UP000646548">
    <property type="component" value="Unassembled WGS sequence"/>
</dbReference>
<gene>
    <name evidence="3" type="ORF">FQA47_018185</name>
</gene>
<keyword evidence="2" id="KW-0472">Membrane</keyword>